<evidence type="ECO:0000313" key="1">
    <source>
        <dbReference type="EMBL" id="MBK1884682.1"/>
    </source>
</evidence>
<dbReference type="Proteomes" id="UP000603141">
    <property type="component" value="Unassembled WGS sequence"/>
</dbReference>
<comment type="caution">
    <text evidence="1">The sequence shown here is derived from an EMBL/GenBank/DDBJ whole genome shotgun (WGS) entry which is preliminary data.</text>
</comment>
<dbReference type="AlphaFoldDB" id="A0A934SEJ8"/>
<accession>A0A934SEJ8</accession>
<dbReference type="RefSeq" id="WP_200274105.1">
    <property type="nucleotide sequence ID" value="NZ_JAENIJ010000074.1"/>
</dbReference>
<name>A0A934SEJ8_9BACT</name>
<sequence length="120" mass="13497">MKMKLLTMTLRNQLVANGLRQEPVRGTEHEIDFQPVVKLFSPDGSATWLLSEILADDPDLAFGLCDLGMQCPELGLVRISELESVRGALGLPLERDLFFEADKTILEYAREAWTHGRIRA</sequence>
<reference evidence="1" key="1">
    <citation type="submission" date="2021-01" db="EMBL/GenBank/DDBJ databases">
        <title>Modified the classification status of verrucomicrobia.</title>
        <authorList>
            <person name="Feng X."/>
        </authorList>
    </citation>
    <scope>NUCLEOTIDE SEQUENCE</scope>
    <source>
        <strain evidence="1">KCTC 22041</strain>
    </source>
</reference>
<evidence type="ECO:0000313" key="2">
    <source>
        <dbReference type="Proteomes" id="UP000603141"/>
    </source>
</evidence>
<dbReference type="EMBL" id="JAENIJ010000074">
    <property type="protein sequence ID" value="MBK1884682.1"/>
    <property type="molecule type" value="Genomic_DNA"/>
</dbReference>
<gene>
    <name evidence="1" type="ORF">JIN85_19885</name>
</gene>
<organism evidence="1 2">
    <name type="scientific">Luteolibacter pohnpeiensis</name>
    <dbReference type="NCBI Taxonomy" id="454153"/>
    <lineage>
        <taxon>Bacteria</taxon>
        <taxon>Pseudomonadati</taxon>
        <taxon>Verrucomicrobiota</taxon>
        <taxon>Verrucomicrobiia</taxon>
        <taxon>Verrucomicrobiales</taxon>
        <taxon>Verrucomicrobiaceae</taxon>
        <taxon>Luteolibacter</taxon>
    </lineage>
</organism>
<protein>
    <submittedName>
        <fullName evidence="1">DUF2958 domain-containing protein</fullName>
    </submittedName>
</protein>
<dbReference type="Pfam" id="PF11171">
    <property type="entry name" value="DUF2958"/>
    <property type="match status" value="1"/>
</dbReference>
<dbReference type="InterPro" id="IPR021341">
    <property type="entry name" value="DUF2958"/>
</dbReference>
<proteinExistence type="predicted"/>
<keyword evidence="2" id="KW-1185">Reference proteome</keyword>